<gene>
    <name evidence="1" type="ORF">L1987_57734</name>
</gene>
<evidence type="ECO:0000313" key="2">
    <source>
        <dbReference type="Proteomes" id="UP001056120"/>
    </source>
</evidence>
<keyword evidence="2" id="KW-1185">Reference proteome</keyword>
<evidence type="ECO:0000313" key="1">
    <source>
        <dbReference type="EMBL" id="KAI3744646.1"/>
    </source>
</evidence>
<name>A0ACB9DDU3_9ASTR</name>
<dbReference type="EMBL" id="CM042036">
    <property type="protein sequence ID" value="KAI3744646.1"/>
    <property type="molecule type" value="Genomic_DNA"/>
</dbReference>
<dbReference type="Proteomes" id="UP001056120">
    <property type="component" value="Linkage Group LG19"/>
</dbReference>
<reference evidence="1 2" key="2">
    <citation type="journal article" date="2022" name="Mol. Ecol. Resour.">
        <title>The genomes of chicory, endive, great burdock and yacon provide insights into Asteraceae paleo-polyploidization history and plant inulin production.</title>
        <authorList>
            <person name="Fan W."/>
            <person name="Wang S."/>
            <person name="Wang H."/>
            <person name="Wang A."/>
            <person name="Jiang F."/>
            <person name="Liu H."/>
            <person name="Zhao H."/>
            <person name="Xu D."/>
            <person name="Zhang Y."/>
        </authorList>
    </citation>
    <scope>NUCLEOTIDE SEQUENCE [LARGE SCALE GENOMIC DNA]</scope>
    <source>
        <strain evidence="2">cv. Yunnan</strain>
        <tissue evidence="1">Leaves</tissue>
    </source>
</reference>
<proteinExistence type="predicted"/>
<comment type="caution">
    <text evidence="1">The sequence shown here is derived from an EMBL/GenBank/DDBJ whole genome shotgun (WGS) entry which is preliminary data.</text>
</comment>
<accession>A0ACB9DDU3</accession>
<organism evidence="1 2">
    <name type="scientific">Smallanthus sonchifolius</name>
    <dbReference type="NCBI Taxonomy" id="185202"/>
    <lineage>
        <taxon>Eukaryota</taxon>
        <taxon>Viridiplantae</taxon>
        <taxon>Streptophyta</taxon>
        <taxon>Embryophyta</taxon>
        <taxon>Tracheophyta</taxon>
        <taxon>Spermatophyta</taxon>
        <taxon>Magnoliopsida</taxon>
        <taxon>eudicotyledons</taxon>
        <taxon>Gunneridae</taxon>
        <taxon>Pentapetalae</taxon>
        <taxon>asterids</taxon>
        <taxon>campanulids</taxon>
        <taxon>Asterales</taxon>
        <taxon>Asteraceae</taxon>
        <taxon>Asteroideae</taxon>
        <taxon>Heliantheae alliance</taxon>
        <taxon>Millerieae</taxon>
        <taxon>Smallanthus</taxon>
    </lineage>
</organism>
<reference evidence="2" key="1">
    <citation type="journal article" date="2022" name="Mol. Ecol. Resour.">
        <title>The genomes of chicory, endive, great burdock and yacon provide insights into Asteraceae palaeo-polyploidization history and plant inulin production.</title>
        <authorList>
            <person name="Fan W."/>
            <person name="Wang S."/>
            <person name="Wang H."/>
            <person name="Wang A."/>
            <person name="Jiang F."/>
            <person name="Liu H."/>
            <person name="Zhao H."/>
            <person name="Xu D."/>
            <person name="Zhang Y."/>
        </authorList>
    </citation>
    <scope>NUCLEOTIDE SEQUENCE [LARGE SCALE GENOMIC DNA]</scope>
    <source>
        <strain evidence="2">cv. Yunnan</strain>
    </source>
</reference>
<protein>
    <submittedName>
        <fullName evidence="1">Uncharacterized protein</fullName>
    </submittedName>
</protein>
<sequence length="184" mass="20062">MFAGGSELADGVYIQQLCELDVSYPIHSELIIGELAELFSELTTISDFDLNLRGEVQNEEEEIEEPVNGNVPSPQQQRQDNSSESTESDNHDDVNVHSREASTDSSSEGVTDAQHKAVLEALDKGSSGGSDSAQQDVHVIDKCDKRKTTESTEALDDSDSDQGDKIGALFDHDNVDMIDDDEDD</sequence>